<evidence type="ECO:0000313" key="3">
    <source>
        <dbReference type="EMBL" id="RWS04891.1"/>
    </source>
</evidence>
<dbReference type="EMBL" id="NCKV01053299">
    <property type="protein sequence ID" value="RWS04891.1"/>
    <property type="molecule type" value="Genomic_DNA"/>
</dbReference>
<feature type="chain" id="PRO_5019038360" description="TIL domain-containing protein" evidence="1">
    <location>
        <begin position="21"/>
        <end position="95"/>
    </location>
</feature>
<evidence type="ECO:0000256" key="1">
    <source>
        <dbReference type="SAM" id="SignalP"/>
    </source>
</evidence>
<reference evidence="3 4" key="1">
    <citation type="journal article" date="2018" name="Gigascience">
        <title>Genomes of trombidid mites reveal novel predicted allergens and laterally-transferred genes associated with secondary metabolism.</title>
        <authorList>
            <person name="Dong X."/>
            <person name="Chaisiri K."/>
            <person name="Xia D."/>
            <person name="Armstrong S.D."/>
            <person name="Fang Y."/>
            <person name="Donnelly M.J."/>
            <person name="Kadowaki T."/>
            <person name="McGarry J.W."/>
            <person name="Darby A.C."/>
            <person name="Makepeace B.L."/>
        </authorList>
    </citation>
    <scope>NUCLEOTIDE SEQUENCE [LARGE SCALE GENOMIC DNA]</scope>
    <source>
        <strain evidence="3">UoL-UT</strain>
    </source>
</reference>
<dbReference type="VEuPathDB" id="VectorBase:LDEU014241"/>
<accession>A0A443QPG7</accession>
<evidence type="ECO:0000259" key="2">
    <source>
        <dbReference type="Pfam" id="PF01826"/>
    </source>
</evidence>
<dbReference type="Pfam" id="PF01826">
    <property type="entry name" value="TIL"/>
    <property type="match status" value="1"/>
</dbReference>
<dbReference type="InterPro" id="IPR036084">
    <property type="entry name" value="Ser_inhib-like_sf"/>
</dbReference>
<keyword evidence="4" id="KW-1185">Reference proteome</keyword>
<feature type="domain" description="TIL" evidence="2">
    <location>
        <begin position="26"/>
        <end position="80"/>
    </location>
</feature>
<organism evidence="3 4">
    <name type="scientific">Leptotrombidium deliense</name>
    <dbReference type="NCBI Taxonomy" id="299467"/>
    <lineage>
        <taxon>Eukaryota</taxon>
        <taxon>Metazoa</taxon>
        <taxon>Ecdysozoa</taxon>
        <taxon>Arthropoda</taxon>
        <taxon>Chelicerata</taxon>
        <taxon>Arachnida</taxon>
        <taxon>Acari</taxon>
        <taxon>Acariformes</taxon>
        <taxon>Trombidiformes</taxon>
        <taxon>Prostigmata</taxon>
        <taxon>Anystina</taxon>
        <taxon>Parasitengona</taxon>
        <taxon>Trombiculoidea</taxon>
        <taxon>Trombiculidae</taxon>
        <taxon>Leptotrombidium</taxon>
    </lineage>
</organism>
<feature type="signal peptide" evidence="1">
    <location>
        <begin position="1"/>
        <end position="20"/>
    </location>
</feature>
<dbReference type="Proteomes" id="UP000288716">
    <property type="component" value="Unassembled WGS sequence"/>
</dbReference>
<sequence>MKTVIFILFLAVALAAFVNATSMMKCGVKEVYHQCGGCDKTCENYKDKAIPCTLPCIPKCLCIEGLVRNSQGKCDDARRCNDKVGVEFKTDNMKY</sequence>
<gene>
    <name evidence="3" type="ORF">B4U80_12618</name>
</gene>
<protein>
    <recommendedName>
        <fullName evidence="2">TIL domain-containing protein</fullName>
    </recommendedName>
</protein>
<comment type="caution">
    <text evidence="3">The sequence shown here is derived from an EMBL/GenBank/DDBJ whole genome shotgun (WGS) entry which is preliminary data.</text>
</comment>
<dbReference type="InterPro" id="IPR002919">
    <property type="entry name" value="TIL_dom"/>
</dbReference>
<keyword evidence="1" id="KW-0732">Signal</keyword>
<dbReference type="STRING" id="299467.A0A443QPG7"/>
<evidence type="ECO:0000313" key="4">
    <source>
        <dbReference type="Proteomes" id="UP000288716"/>
    </source>
</evidence>
<dbReference type="AlphaFoldDB" id="A0A443QPG7"/>
<dbReference type="Gene3D" id="2.10.25.10">
    <property type="entry name" value="Laminin"/>
    <property type="match status" value="1"/>
</dbReference>
<dbReference type="OrthoDB" id="6412836at2759"/>
<name>A0A443QPG7_9ACAR</name>
<dbReference type="SUPFAM" id="SSF57567">
    <property type="entry name" value="Serine protease inhibitors"/>
    <property type="match status" value="1"/>
</dbReference>
<dbReference type="CDD" id="cd19941">
    <property type="entry name" value="TIL"/>
    <property type="match status" value="1"/>
</dbReference>
<proteinExistence type="predicted"/>